<feature type="region of interest" description="Disordered" evidence="1">
    <location>
        <begin position="732"/>
        <end position="799"/>
    </location>
</feature>
<dbReference type="EMBL" id="BLBS01000013">
    <property type="protein sequence ID" value="GET86706.1"/>
    <property type="molecule type" value="Genomic_DNA"/>
</dbReference>
<dbReference type="InterPro" id="IPR001227">
    <property type="entry name" value="Ac_transferase_dom_sf"/>
</dbReference>
<feature type="region of interest" description="Disordered" evidence="1">
    <location>
        <begin position="1580"/>
        <end position="1599"/>
    </location>
</feature>
<dbReference type="GO" id="GO:0016740">
    <property type="term" value="F:transferase activity"/>
    <property type="evidence" value="ECO:0007669"/>
    <property type="project" value="InterPro"/>
</dbReference>
<dbReference type="OrthoDB" id="5417908at2759"/>
<dbReference type="VEuPathDB" id="TriTrypDB:LtaPh_1109900"/>
<proteinExistence type="predicted"/>
<reference evidence="2" key="1">
    <citation type="submission" date="2019-11" db="EMBL/GenBank/DDBJ databases">
        <title>Leishmania tarentolae CDS.</title>
        <authorList>
            <person name="Goto Y."/>
            <person name="Yamagishi J."/>
        </authorList>
    </citation>
    <scope>NUCLEOTIDE SEQUENCE [LARGE SCALE GENOMIC DNA]</scope>
    <source>
        <strain evidence="2">Parrot Tar II</strain>
    </source>
</reference>
<feature type="compositionally biased region" description="Polar residues" evidence="1">
    <location>
        <begin position="1581"/>
        <end position="1591"/>
    </location>
</feature>
<organism evidence="2 3">
    <name type="scientific">Leishmania tarentolae</name>
    <name type="common">Sauroleishmania tarentolae</name>
    <dbReference type="NCBI Taxonomy" id="5689"/>
    <lineage>
        <taxon>Eukaryota</taxon>
        <taxon>Discoba</taxon>
        <taxon>Euglenozoa</taxon>
        <taxon>Kinetoplastea</taxon>
        <taxon>Metakinetoplastina</taxon>
        <taxon>Trypanosomatida</taxon>
        <taxon>Trypanosomatidae</taxon>
        <taxon>Leishmaniinae</taxon>
        <taxon>Leishmania</taxon>
        <taxon>lizard Leishmania</taxon>
    </lineage>
</organism>
<feature type="compositionally biased region" description="Polar residues" evidence="1">
    <location>
        <begin position="1119"/>
        <end position="1131"/>
    </location>
</feature>
<feature type="compositionally biased region" description="Polar residues" evidence="1">
    <location>
        <begin position="632"/>
        <end position="642"/>
    </location>
</feature>
<feature type="region of interest" description="Disordered" evidence="1">
    <location>
        <begin position="1118"/>
        <end position="1139"/>
    </location>
</feature>
<feature type="region of interest" description="Disordered" evidence="1">
    <location>
        <begin position="1439"/>
        <end position="1506"/>
    </location>
</feature>
<feature type="region of interest" description="Disordered" evidence="1">
    <location>
        <begin position="506"/>
        <end position="534"/>
    </location>
</feature>
<protein>
    <submittedName>
        <fullName evidence="2">Uncharacterized protein</fullName>
    </submittedName>
</protein>
<feature type="region of interest" description="Disordered" evidence="1">
    <location>
        <begin position="1688"/>
        <end position="1707"/>
    </location>
</feature>
<name>A0A640KAI8_LEITA</name>
<feature type="region of interest" description="Disordered" evidence="1">
    <location>
        <begin position="632"/>
        <end position="710"/>
    </location>
</feature>
<comment type="caution">
    <text evidence="2">The sequence shown here is derived from an EMBL/GenBank/DDBJ whole genome shotgun (WGS) entry which is preliminary data.</text>
</comment>
<feature type="region of interest" description="Disordered" evidence="1">
    <location>
        <begin position="1"/>
        <end position="44"/>
    </location>
</feature>
<feature type="region of interest" description="Disordered" evidence="1">
    <location>
        <begin position="449"/>
        <end position="480"/>
    </location>
</feature>
<dbReference type="Proteomes" id="UP000419144">
    <property type="component" value="Unassembled WGS sequence"/>
</dbReference>
<feature type="compositionally biased region" description="Low complexity" evidence="1">
    <location>
        <begin position="1464"/>
        <end position="1474"/>
    </location>
</feature>
<accession>A0A640KAI8</accession>
<evidence type="ECO:0000256" key="1">
    <source>
        <dbReference type="SAM" id="MobiDB-lite"/>
    </source>
</evidence>
<evidence type="ECO:0000313" key="3">
    <source>
        <dbReference type="Proteomes" id="UP000419144"/>
    </source>
</evidence>
<sequence>MSSSSDALGPSQLPLQPGPPLALPASAPSQQRPATGGDFSPTRDVADNTEVAAFGTLHQPQCITVCSPEALSIVTSFASVGMIPPESDSASGTAATTDVNYPASHMTVPPTVPASVSGASPATDDGLVVTQPTSAESAAMPSSASTPPFTRTRTWLENQRRPCPIPYPSSVAVNSSYLLRLAHGNGRTVASSGNTAGWPKQKLLPLAQLSSSTNAVASAAHAFAHSCPTTLPASTATAVSGATMVHLPSSTTMTSESSQRRSNVAAARISVDAPRALTLPATETADDDPGAPVTLAIPPADGLHITTAPAASSLSSYHTSTGGPSAANVPYRTRSGGAGTGVGECEGLHEDLKADVASHCELMPPTAHAPLTSIAAAVAACDTGSVDGAEVNDTTTATRPVSAAAGSPAVHSMNGSRASTLVGSTPAMAHIVSAPRDCMHCLPSPPLVASGEPQTLQRQPFDDCGDGSNSGERSKTCRGPLGSNWLRGGSSSLRCSRSHIGEGHTIRLVGGLPGSRKPQKLPQSVPTEATDGQIPPPVLEQQLWLALQCRLMSLRGGGTITGGAAVEAQRGPSRGDGDAGVEAALAAGAAAPAYDVHTSAFALSGAQRVHSGKGGDHQISAATLRSVSETCGGLSSSSVAQRETSHGRAHSPAAPTDALSASPGGCTSARVALSSPPRAAANKGVSEVSKSWDESGGADAALIPWTPPKSGEALPNSYQAFRMHRYHTWTGTQPTQHGAMREVSWQHQRPRPPLLWGKNASEAASQKGDEDEGPQARQRPVRRNQEQAHPGAPEHQGDGATVASSLRRFYYMVPVPSPPDQQRQKKVGLSNRDSALPLQHPQSRFLPSSSAMAAAAFTPSSPPAAAAPPLPTPLVVPTFALFGALERLSRFSEMVQLCHDHADVLDDFLARLTLQLHRNSYAVASLASGANAARVQSSLPSLATSAAHDDCGFLRWHRIIMFLLRQPSELVKVGAEFFTDAVNSWPLHMLYLTCCFYVTAREHGFNALKLALCKGGIFCSGKGLFAALAVSMAQNEEDLIQSTACMYRAAFYTGVLMRKHHQHFETETRLTANGGFTLLVVNIPVITLRRLVARVNEGYDVFAPMRDIHKEKEMERGSTWLNPNNNTAVSAGTTPTPRGRCGGRLHSPNSSTGHVPASSSFAKFMPSYPHSVIEVSRVISSRSAVLCGHPLDMLRLDTILARFADFNDVKIHKEYLPSGGPENSYFFNKHMAHELMELWKARGVSFSLASVQLPVYSPVNGDLWAASLRTPFDPPAPADMPTATMASASLSNAVFCSAASPRSAGYRDEWWMFNVAEAATCSNQDLTRSLCHMQDGSVLLDFSTHAMRIGRLIAWTNKSITVLVEPGSRHEPLAMPPPRRSPRDEAVRNTMKKLAIINKVLREVGDSTQQPPDALANPSVELSTTFTELGLLEVLPGPQERAGTRRFGAPPHAASGALSERQSGYHGHGSSRYGNAPPGVGGGAETPSTCRLDAANSPGEPRSLASLNGTAAGRRMKLSIGALVPLQSAPDNSANAGTVATTRNLNNPNASGYKYASSLSCSSAVAVVGGLEGELWHTISPVGQSDTSSDPHTPPVAPMSTRVFASLQPKTAEASVAGAASSFAPPASFLSLPQEAYVQPLSISTSGGRSSAVMVTDSLHDAPVSAFASPSDAVARLASELEYPTAQRVRSVPRGQRSSHKQMSGTTAWRRAWGIQCEAPAEGDYPNSARDAAVDLDGGSGDARRISADTFTHAAQCILADLHEDDLVIRRNNDYDGIVNVYQVSALITYYEMQFNSVLCDGAVFFARLLKRASGIAFPSYTLLLCPTVFSLLELWDGYEFEELWRRSLNVPVCSRATSPIPAGLM</sequence>
<gene>
    <name evidence="2" type="ORF">LtaPh_1109900</name>
</gene>
<dbReference type="Gene3D" id="3.40.366.10">
    <property type="entry name" value="Malonyl-Coenzyme A Acyl Carrier Protein, domain 2"/>
    <property type="match status" value="1"/>
</dbReference>
<evidence type="ECO:0000313" key="2">
    <source>
        <dbReference type="EMBL" id="GET86706.1"/>
    </source>
</evidence>
<keyword evidence="3" id="KW-1185">Reference proteome</keyword>